<feature type="region of interest" description="Disordered" evidence="1">
    <location>
        <begin position="16"/>
        <end position="63"/>
    </location>
</feature>
<evidence type="ECO:0000256" key="1">
    <source>
        <dbReference type="SAM" id="MobiDB-lite"/>
    </source>
</evidence>
<dbReference type="Proteomes" id="UP001187531">
    <property type="component" value="Unassembled WGS sequence"/>
</dbReference>
<organism evidence="2 3">
    <name type="scientific">Artemia franciscana</name>
    <name type="common">Brine shrimp</name>
    <name type="synonym">Artemia sanfranciscana</name>
    <dbReference type="NCBI Taxonomy" id="6661"/>
    <lineage>
        <taxon>Eukaryota</taxon>
        <taxon>Metazoa</taxon>
        <taxon>Ecdysozoa</taxon>
        <taxon>Arthropoda</taxon>
        <taxon>Crustacea</taxon>
        <taxon>Branchiopoda</taxon>
        <taxon>Anostraca</taxon>
        <taxon>Artemiidae</taxon>
        <taxon>Artemia</taxon>
    </lineage>
</organism>
<gene>
    <name evidence="2" type="ORF">QYM36_009970</name>
</gene>
<reference evidence="2" key="1">
    <citation type="submission" date="2023-07" db="EMBL/GenBank/DDBJ databases">
        <title>Chromosome-level genome assembly of Artemia franciscana.</title>
        <authorList>
            <person name="Jo E."/>
        </authorList>
    </citation>
    <scope>NUCLEOTIDE SEQUENCE</scope>
    <source>
        <tissue evidence="2">Whole body</tissue>
    </source>
</reference>
<protein>
    <submittedName>
        <fullName evidence="2">Uncharacterized protein</fullName>
    </submittedName>
</protein>
<keyword evidence="3" id="KW-1185">Reference proteome</keyword>
<comment type="caution">
    <text evidence="2">The sequence shown here is derived from an EMBL/GenBank/DDBJ whole genome shotgun (WGS) entry which is preliminary data.</text>
</comment>
<dbReference type="AlphaFoldDB" id="A0AA88HNM9"/>
<feature type="compositionally biased region" description="Polar residues" evidence="1">
    <location>
        <begin position="17"/>
        <end position="30"/>
    </location>
</feature>
<proteinExistence type="predicted"/>
<accession>A0AA88HNM9</accession>
<evidence type="ECO:0000313" key="3">
    <source>
        <dbReference type="Proteomes" id="UP001187531"/>
    </source>
</evidence>
<evidence type="ECO:0000313" key="2">
    <source>
        <dbReference type="EMBL" id="KAK2715165.1"/>
    </source>
</evidence>
<name>A0AA88HNM9_ARTSF</name>
<dbReference type="EMBL" id="JAVRJZ010000012">
    <property type="protein sequence ID" value="KAK2715165.1"/>
    <property type="molecule type" value="Genomic_DNA"/>
</dbReference>
<sequence>MLNTALPGGVKNVRLNLGNNETGNERTNFNVVLEKPPDEGSDSDDSLYSGHRDSGVVSEHQSENIPSYSDIVPEVFERKEIIPKEEKLIAQKDSRLERFKAEKQKEDAKKATIRQHYYPEGGWGWAIVIATFISQFLVEGVTVLVGLLLFCHLPPKLDKNRSPELKADIRVNKAECELDNATASSDTLSAENAFEIDL</sequence>